<name>A0ABV8R8U6_9FLAO</name>
<sequence>MIQRIQTVYLLLTSVISGVLIFVFNLWETIKQEIFVVDLFSREAITLKVIPFMFFASALLALIAIFLFKNRKLQFVFGRIIILINLFLLGLLIYLSLNLSGEASVSEKGIGMFLPVLAILFIVLANKAIKKDEDLVKSVDRLR</sequence>
<dbReference type="EMBL" id="JBHSCY010000001">
    <property type="protein sequence ID" value="MFC4268397.1"/>
    <property type="molecule type" value="Genomic_DNA"/>
</dbReference>
<evidence type="ECO:0000313" key="2">
    <source>
        <dbReference type="EMBL" id="MFC4268397.1"/>
    </source>
</evidence>
<reference evidence="3" key="1">
    <citation type="journal article" date="2019" name="Int. J. Syst. Evol. Microbiol.">
        <title>The Global Catalogue of Microorganisms (GCM) 10K type strain sequencing project: providing services to taxonomists for standard genome sequencing and annotation.</title>
        <authorList>
            <consortium name="The Broad Institute Genomics Platform"/>
            <consortium name="The Broad Institute Genome Sequencing Center for Infectious Disease"/>
            <person name="Wu L."/>
            <person name="Ma J."/>
        </authorList>
    </citation>
    <scope>NUCLEOTIDE SEQUENCE [LARGE SCALE GENOMIC DNA]</scope>
    <source>
        <strain evidence="3">CECT 8655</strain>
    </source>
</reference>
<evidence type="ECO:0000256" key="1">
    <source>
        <dbReference type="SAM" id="Phobius"/>
    </source>
</evidence>
<keyword evidence="3" id="KW-1185">Reference proteome</keyword>
<feature type="transmembrane region" description="Helical" evidence="1">
    <location>
        <begin position="109"/>
        <end position="129"/>
    </location>
</feature>
<organism evidence="2 3">
    <name type="scientific">Polaribacter marinivivus</name>
    <dbReference type="NCBI Taxonomy" id="1524260"/>
    <lineage>
        <taxon>Bacteria</taxon>
        <taxon>Pseudomonadati</taxon>
        <taxon>Bacteroidota</taxon>
        <taxon>Flavobacteriia</taxon>
        <taxon>Flavobacteriales</taxon>
        <taxon>Flavobacteriaceae</taxon>
    </lineage>
</organism>
<proteinExistence type="predicted"/>
<keyword evidence="1" id="KW-0472">Membrane</keyword>
<dbReference type="Pfam" id="PF14126">
    <property type="entry name" value="DUF4293"/>
    <property type="match status" value="1"/>
</dbReference>
<dbReference type="InterPro" id="IPR025635">
    <property type="entry name" value="DUF4293"/>
</dbReference>
<comment type="caution">
    <text evidence="2">The sequence shown here is derived from an EMBL/GenBank/DDBJ whole genome shotgun (WGS) entry which is preliminary data.</text>
</comment>
<protein>
    <submittedName>
        <fullName evidence="2">DUF4293 domain-containing protein</fullName>
    </submittedName>
</protein>
<feature type="transmembrane region" description="Helical" evidence="1">
    <location>
        <begin position="7"/>
        <end position="27"/>
    </location>
</feature>
<dbReference type="RefSeq" id="WP_298991742.1">
    <property type="nucleotide sequence ID" value="NZ_CP194417.1"/>
</dbReference>
<feature type="transmembrane region" description="Helical" evidence="1">
    <location>
        <begin position="80"/>
        <end position="97"/>
    </location>
</feature>
<feature type="transmembrane region" description="Helical" evidence="1">
    <location>
        <begin position="47"/>
        <end position="68"/>
    </location>
</feature>
<gene>
    <name evidence="2" type="ORF">ACFOWD_05720</name>
</gene>
<keyword evidence="1" id="KW-1133">Transmembrane helix</keyword>
<dbReference type="Proteomes" id="UP001595826">
    <property type="component" value="Unassembled WGS sequence"/>
</dbReference>
<evidence type="ECO:0000313" key="3">
    <source>
        <dbReference type="Proteomes" id="UP001595826"/>
    </source>
</evidence>
<accession>A0ABV8R8U6</accession>
<keyword evidence="1" id="KW-0812">Transmembrane</keyword>